<dbReference type="Pfam" id="PF22936">
    <property type="entry name" value="Pol_BBD"/>
    <property type="match status" value="1"/>
</dbReference>
<feature type="compositionally biased region" description="Basic and acidic residues" evidence="1">
    <location>
        <begin position="1"/>
        <end position="13"/>
    </location>
</feature>
<feature type="compositionally biased region" description="Polar residues" evidence="1">
    <location>
        <begin position="14"/>
        <end position="26"/>
    </location>
</feature>
<organism evidence="3 4">
    <name type="scientific">Gossypium anomalum</name>
    <dbReference type="NCBI Taxonomy" id="47600"/>
    <lineage>
        <taxon>Eukaryota</taxon>
        <taxon>Viridiplantae</taxon>
        <taxon>Streptophyta</taxon>
        <taxon>Embryophyta</taxon>
        <taxon>Tracheophyta</taxon>
        <taxon>Spermatophyta</taxon>
        <taxon>Magnoliopsida</taxon>
        <taxon>eudicotyledons</taxon>
        <taxon>Gunneridae</taxon>
        <taxon>Pentapetalae</taxon>
        <taxon>rosids</taxon>
        <taxon>malvids</taxon>
        <taxon>Malvales</taxon>
        <taxon>Malvaceae</taxon>
        <taxon>Malvoideae</taxon>
        <taxon>Gossypium</taxon>
    </lineage>
</organism>
<evidence type="ECO:0000313" key="3">
    <source>
        <dbReference type="EMBL" id="KAG8473256.1"/>
    </source>
</evidence>
<sequence>MDTEALHPSDTPRHSSNTASQGQTSTPLSNIQYFSKHDTVKLSEQKYLFWKHQILLILEGYEPEGYVLGTFSVPSPFLLRPSGQPVNNPSFILYKKQDKFPAFWLLSTVTDEILAHLTMAKTSLEKVNLTVKEYLAKVKTLCDSLIAAGCPIFEQEQVSIILAGLSMEYESIRIFASATQMSLDLLTEMLLDSETMQLALLIEIPLQANLASHHKQATDENLRHTRTSNTYQQEYKLGYWEHGRGWSRNKGRVSGRGWSRFRPQCQLCGKVGHLVQTCYHRFDETFSEVSTNQQMSVNCLQVQDQDGSSTRFCSHKCNSCWQSSSQSSDSDQVWYPDSGTTNHITLDITSLAATAPFAGTSHVSMGNGVPVPIANVGSTSMLAGSRLLRLQNVLHVPNICKNLLSVGQFSKDNEVYFEFHPFLCYVKDIKTKKTLLVGHMHNGIYRFNMSSSSPHPPAQLHNPLAVLGCSLIILFTYSVAQTAWAPMFHCKAHKLPFSASSTVYSTPFELVESDVWGPSHVKSNGFLYYVLFVDMYSRYTWVYFLKSKVEVFQCFLQFNQMVRVQFGGSIKMLQSDWEGEYRSLSKELARLGISIGSPALTLQSKMGLLKESIEKSLTWG</sequence>
<dbReference type="PANTHER" id="PTHR47481:SF10">
    <property type="entry name" value="COPIA-LIKE POLYPROTEIN_RETROTRANSPOSON"/>
    <property type="match status" value="1"/>
</dbReference>
<evidence type="ECO:0000313" key="4">
    <source>
        <dbReference type="Proteomes" id="UP000701853"/>
    </source>
</evidence>
<dbReference type="Gene3D" id="3.30.420.10">
    <property type="entry name" value="Ribonuclease H-like superfamily/Ribonuclease H"/>
    <property type="match status" value="1"/>
</dbReference>
<dbReference type="GO" id="GO:0003676">
    <property type="term" value="F:nucleic acid binding"/>
    <property type="evidence" value="ECO:0007669"/>
    <property type="project" value="InterPro"/>
</dbReference>
<dbReference type="PANTHER" id="PTHR47481">
    <property type="match status" value="1"/>
</dbReference>
<gene>
    <name evidence="3" type="ORF">CXB51_035233</name>
</gene>
<feature type="domain" description="Integrase catalytic" evidence="2">
    <location>
        <begin position="503"/>
        <end position="620"/>
    </location>
</feature>
<dbReference type="OrthoDB" id="998461at2759"/>
<dbReference type="SUPFAM" id="SSF53098">
    <property type="entry name" value="Ribonuclease H-like"/>
    <property type="match status" value="1"/>
</dbReference>
<dbReference type="InterPro" id="IPR012337">
    <property type="entry name" value="RNaseH-like_sf"/>
</dbReference>
<dbReference type="PROSITE" id="PS50994">
    <property type="entry name" value="INTEGRASE"/>
    <property type="match status" value="1"/>
</dbReference>
<dbReference type="AlphaFoldDB" id="A0A8J6CJJ9"/>
<keyword evidence="4" id="KW-1185">Reference proteome</keyword>
<dbReference type="Proteomes" id="UP000701853">
    <property type="component" value="Chromosome 13"/>
</dbReference>
<name>A0A8J6CJJ9_9ROSI</name>
<dbReference type="GO" id="GO:0015074">
    <property type="term" value="P:DNA integration"/>
    <property type="evidence" value="ECO:0007669"/>
    <property type="project" value="InterPro"/>
</dbReference>
<dbReference type="InterPro" id="IPR036397">
    <property type="entry name" value="RNaseH_sf"/>
</dbReference>
<comment type="caution">
    <text evidence="3">The sequence shown here is derived from an EMBL/GenBank/DDBJ whole genome shotgun (WGS) entry which is preliminary data.</text>
</comment>
<feature type="region of interest" description="Disordered" evidence="1">
    <location>
        <begin position="1"/>
        <end position="26"/>
    </location>
</feature>
<reference evidence="3 4" key="1">
    <citation type="journal article" date="2021" name="bioRxiv">
        <title>The Gossypium anomalum genome as a resource for cotton improvement and evolutionary analysis of hybrid incompatibility.</title>
        <authorList>
            <person name="Grover C.E."/>
            <person name="Yuan D."/>
            <person name="Arick M.A."/>
            <person name="Miller E.R."/>
            <person name="Hu G."/>
            <person name="Peterson D.G."/>
            <person name="Wendel J.F."/>
            <person name="Udall J.A."/>
        </authorList>
    </citation>
    <scope>NUCLEOTIDE SEQUENCE [LARGE SCALE GENOMIC DNA]</scope>
    <source>
        <strain evidence="3">JFW-Udall</strain>
        <tissue evidence="3">Leaf</tissue>
    </source>
</reference>
<protein>
    <recommendedName>
        <fullName evidence="2">Integrase catalytic domain-containing protein</fullName>
    </recommendedName>
</protein>
<proteinExistence type="predicted"/>
<evidence type="ECO:0000259" key="2">
    <source>
        <dbReference type="PROSITE" id="PS50994"/>
    </source>
</evidence>
<evidence type="ECO:0000256" key="1">
    <source>
        <dbReference type="SAM" id="MobiDB-lite"/>
    </source>
</evidence>
<accession>A0A8J6CJJ9</accession>
<dbReference type="EMBL" id="JAHUZN010000013">
    <property type="protein sequence ID" value="KAG8473256.1"/>
    <property type="molecule type" value="Genomic_DNA"/>
</dbReference>
<dbReference type="InterPro" id="IPR001584">
    <property type="entry name" value="Integrase_cat-core"/>
</dbReference>
<dbReference type="InterPro" id="IPR054722">
    <property type="entry name" value="PolX-like_BBD"/>
</dbReference>